<evidence type="ECO:0000256" key="2">
    <source>
        <dbReference type="ARBA" id="ARBA00007262"/>
    </source>
</evidence>
<accession>A0A226NG60</accession>
<dbReference type="PANTHER" id="PTHR16932:SF18">
    <property type="entry name" value="INTERFERON, ALPHA-INDUCIBLE PROTEIN 27-LIKE 2"/>
    <property type="match status" value="1"/>
</dbReference>
<keyword evidence="4 6" id="KW-1133">Transmembrane helix</keyword>
<evidence type="ECO:0000313" key="7">
    <source>
        <dbReference type="EMBL" id="OXB66390.1"/>
    </source>
</evidence>
<evidence type="ECO:0000256" key="3">
    <source>
        <dbReference type="ARBA" id="ARBA00022692"/>
    </source>
</evidence>
<dbReference type="OrthoDB" id="440424at2759"/>
<dbReference type="EMBL" id="MCFN01000064">
    <property type="protein sequence ID" value="OXB66390.1"/>
    <property type="molecule type" value="Genomic_DNA"/>
</dbReference>
<proteinExistence type="inferred from homology"/>
<dbReference type="InterPro" id="IPR038213">
    <property type="entry name" value="IFI6/IFI27-like_sf"/>
</dbReference>
<gene>
    <name evidence="7" type="ORF">ASZ78_011924</name>
</gene>
<evidence type="ECO:0000256" key="1">
    <source>
        <dbReference type="ARBA" id="ARBA00004141"/>
    </source>
</evidence>
<evidence type="ECO:0008006" key="9">
    <source>
        <dbReference type="Google" id="ProtNLM"/>
    </source>
</evidence>
<evidence type="ECO:0000313" key="8">
    <source>
        <dbReference type="Proteomes" id="UP000198323"/>
    </source>
</evidence>
<sequence length="106" mass="10009">MLVPLPSSSVPIIRAVVGAAVATGVALVAPKVVIGQLGFKAAGITAGSIAAKMMSVTAIANGGGVPAGSVVAVLQSVGAAGLSLGAKLGLTSIFGPLGALIGYKPF</sequence>
<comment type="subcellular location">
    <subcellularLocation>
        <location evidence="1">Membrane</location>
        <topology evidence="1">Multi-pass membrane protein</topology>
    </subcellularLocation>
</comment>
<evidence type="ECO:0000256" key="6">
    <source>
        <dbReference type="SAM" id="Phobius"/>
    </source>
</evidence>
<name>A0A226NG60_CALSU</name>
<dbReference type="Gene3D" id="6.10.110.10">
    <property type="match status" value="1"/>
</dbReference>
<keyword evidence="3 6" id="KW-0812">Transmembrane</keyword>
<evidence type="ECO:0000256" key="5">
    <source>
        <dbReference type="ARBA" id="ARBA00023136"/>
    </source>
</evidence>
<dbReference type="InterPro" id="IPR009311">
    <property type="entry name" value="IFI6/IFI27-like"/>
</dbReference>
<organism evidence="7 8">
    <name type="scientific">Callipepla squamata</name>
    <name type="common">Scaled quail</name>
    <dbReference type="NCBI Taxonomy" id="9009"/>
    <lineage>
        <taxon>Eukaryota</taxon>
        <taxon>Metazoa</taxon>
        <taxon>Chordata</taxon>
        <taxon>Craniata</taxon>
        <taxon>Vertebrata</taxon>
        <taxon>Euteleostomi</taxon>
        <taxon>Archelosauria</taxon>
        <taxon>Archosauria</taxon>
        <taxon>Dinosauria</taxon>
        <taxon>Saurischia</taxon>
        <taxon>Theropoda</taxon>
        <taxon>Coelurosauria</taxon>
        <taxon>Aves</taxon>
        <taxon>Neognathae</taxon>
        <taxon>Galloanserae</taxon>
        <taxon>Galliformes</taxon>
        <taxon>Odontophoridae</taxon>
        <taxon>Callipepla</taxon>
    </lineage>
</organism>
<dbReference type="Pfam" id="PF06140">
    <property type="entry name" value="Ifi-6-16"/>
    <property type="match status" value="1"/>
</dbReference>
<keyword evidence="8" id="KW-1185">Reference proteome</keyword>
<comment type="caution">
    <text evidence="7">The sequence shown here is derived from an EMBL/GenBank/DDBJ whole genome shotgun (WGS) entry which is preliminary data.</text>
</comment>
<keyword evidence="5 6" id="KW-0472">Membrane</keyword>
<dbReference type="GO" id="GO:0001836">
    <property type="term" value="P:release of cytochrome c from mitochondria"/>
    <property type="evidence" value="ECO:0007669"/>
    <property type="project" value="TreeGrafter"/>
</dbReference>
<feature type="transmembrane region" description="Helical" evidence="6">
    <location>
        <begin position="12"/>
        <end position="29"/>
    </location>
</feature>
<feature type="transmembrane region" description="Helical" evidence="6">
    <location>
        <begin position="41"/>
        <end position="60"/>
    </location>
</feature>
<dbReference type="Proteomes" id="UP000198323">
    <property type="component" value="Unassembled WGS sequence"/>
</dbReference>
<feature type="transmembrane region" description="Helical" evidence="6">
    <location>
        <begin position="80"/>
        <end position="103"/>
    </location>
</feature>
<protein>
    <recommendedName>
        <fullName evidence="9">Interferon alpha-inducible protein 27, mitochondrial</fullName>
    </recommendedName>
</protein>
<reference evidence="7 8" key="1">
    <citation type="submission" date="2016-07" db="EMBL/GenBank/DDBJ databases">
        <title>Disparate Historic Effective Population Sizes Predicted by Modern Levels of Genome Diversity for the Scaled Quail (Callipepla squamata) and the Northern Bobwhite (Colinus virginianus): Inferences from First and Second Generation Draft Genome Assemblies for Sympatric New World Quail.</title>
        <authorList>
            <person name="Oldeschulte D.L."/>
            <person name="Halley Y.A."/>
            <person name="Bhattarai E.K."/>
            <person name="Brashear W.A."/>
            <person name="Hill J."/>
            <person name="Metz R.P."/>
            <person name="Johnson C.D."/>
            <person name="Rollins D."/>
            <person name="Peterson M.J."/>
            <person name="Bickhart D.M."/>
            <person name="Decker J.E."/>
            <person name="Seabury C.M."/>
        </authorList>
    </citation>
    <scope>NUCLEOTIDE SEQUENCE [LARGE SCALE GENOMIC DNA]</scope>
    <source>
        <strain evidence="7 8">Texas</strain>
        <tissue evidence="7">Leg muscle</tissue>
    </source>
</reference>
<dbReference type="AlphaFoldDB" id="A0A226NG60"/>
<evidence type="ECO:0000256" key="4">
    <source>
        <dbReference type="ARBA" id="ARBA00022989"/>
    </source>
</evidence>
<dbReference type="GO" id="GO:0031966">
    <property type="term" value="C:mitochondrial membrane"/>
    <property type="evidence" value="ECO:0007669"/>
    <property type="project" value="TreeGrafter"/>
</dbReference>
<comment type="similarity">
    <text evidence="2">Belongs to the IFI6/IFI27 family.</text>
</comment>
<dbReference type="PANTHER" id="PTHR16932">
    <property type="entry name" value="INTERFERON ALPHA-INDUCIBLE PROTEIN 27"/>
    <property type="match status" value="1"/>
</dbReference>
<dbReference type="STRING" id="9009.A0A226NG60"/>
<dbReference type="GO" id="GO:0097193">
    <property type="term" value="P:intrinsic apoptotic signaling pathway"/>
    <property type="evidence" value="ECO:0007669"/>
    <property type="project" value="TreeGrafter"/>
</dbReference>